<keyword evidence="2" id="KW-1185">Reference proteome</keyword>
<accession>A0AAX0MJ83</accession>
<dbReference type="AlphaFoldDB" id="A0AAX0MJ83"/>
<protein>
    <submittedName>
        <fullName evidence="1">Uncharacterized protein</fullName>
    </submittedName>
</protein>
<sequence>MFMLTSQFWLRRLVYSFHSDAKEWIDKQKFKLVHKTKCEYNLWSDNFEHIEYQLHFHVELYQNGFNQRRYKIVDSNYHTCWFASNEHTHSYIKEFIKPWVAGREVKGLPVKTIIH</sequence>
<name>A0AAX0MJ83_VIBPH</name>
<proteinExistence type="predicted"/>
<comment type="caution">
    <text evidence="1">The sequence shown here is derived from an EMBL/GenBank/DDBJ whole genome shotgun (WGS) entry which is preliminary data.</text>
</comment>
<reference evidence="1 2" key="1">
    <citation type="submission" date="2015-08" db="EMBL/GenBank/DDBJ databases">
        <title>Draft Genome Sequences of Vibrio parahaemolyticus Strains.</title>
        <authorList>
            <person name="Gonzalez-Escalona N."/>
            <person name="DePaola A."/>
        </authorList>
    </citation>
    <scope>NUCLEOTIDE SEQUENCE [LARGE SCALE GENOMIC DNA]</scope>
    <source>
        <strain evidence="1 2">CFSAN001621</strain>
    </source>
</reference>
<evidence type="ECO:0000313" key="2">
    <source>
        <dbReference type="Proteomes" id="UP000191946"/>
    </source>
</evidence>
<dbReference type="Proteomes" id="UP000191946">
    <property type="component" value="Unassembled WGS sequence"/>
</dbReference>
<dbReference type="EMBL" id="LHQV01000005">
    <property type="protein sequence ID" value="OQK03913.1"/>
    <property type="molecule type" value="Genomic_DNA"/>
</dbReference>
<gene>
    <name evidence="1" type="ORF">AKG60_03230</name>
</gene>
<organism evidence="1 2">
    <name type="scientific">Vibrio parahaemolyticus</name>
    <dbReference type="NCBI Taxonomy" id="670"/>
    <lineage>
        <taxon>Bacteria</taxon>
        <taxon>Pseudomonadati</taxon>
        <taxon>Pseudomonadota</taxon>
        <taxon>Gammaproteobacteria</taxon>
        <taxon>Vibrionales</taxon>
        <taxon>Vibrionaceae</taxon>
        <taxon>Vibrio</taxon>
    </lineage>
</organism>
<evidence type="ECO:0000313" key="1">
    <source>
        <dbReference type="EMBL" id="OQK03913.1"/>
    </source>
</evidence>